<comment type="caution">
    <text evidence="1">The sequence shown here is derived from an EMBL/GenBank/DDBJ whole genome shotgun (WGS) entry which is preliminary data.</text>
</comment>
<dbReference type="AlphaFoldDB" id="A0A820LS08"/>
<gene>
    <name evidence="1" type="ORF">OXD698_LOCUS49353</name>
</gene>
<feature type="non-terminal residue" evidence="1">
    <location>
        <position position="1"/>
    </location>
</feature>
<name>A0A820LS08_9BILA</name>
<reference evidence="1" key="1">
    <citation type="submission" date="2021-02" db="EMBL/GenBank/DDBJ databases">
        <authorList>
            <person name="Nowell W R."/>
        </authorList>
    </citation>
    <scope>NUCLEOTIDE SEQUENCE</scope>
</reference>
<proteinExistence type="predicted"/>
<dbReference type="Proteomes" id="UP000663844">
    <property type="component" value="Unassembled WGS sequence"/>
</dbReference>
<protein>
    <submittedName>
        <fullName evidence="1">Uncharacterized protein</fullName>
    </submittedName>
</protein>
<accession>A0A820LS08</accession>
<evidence type="ECO:0000313" key="1">
    <source>
        <dbReference type="EMBL" id="CAF4361868.1"/>
    </source>
</evidence>
<dbReference type="EMBL" id="CAJOAZ010022024">
    <property type="protein sequence ID" value="CAF4361868.1"/>
    <property type="molecule type" value="Genomic_DNA"/>
</dbReference>
<evidence type="ECO:0000313" key="2">
    <source>
        <dbReference type="Proteomes" id="UP000663844"/>
    </source>
</evidence>
<sequence length="53" mass="5894">MHRLDPILISEFTRTLLEHFIKQIECPAFLRADSTNASMGDSGSLFKIGQSVA</sequence>
<organism evidence="1 2">
    <name type="scientific">Adineta steineri</name>
    <dbReference type="NCBI Taxonomy" id="433720"/>
    <lineage>
        <taxon>Eukaryota</taxon>
        <taxon>Metazoa</taxon>
        <taxon>Spiralia</taxon>
        <taxon>Gnathifera</taxon>
        <taxon>Rotifera</taxon>
        <taxon>Eurotatoria</taxon>
        <taxon>Bdelloidea</taxon>
        <taxon>Adinetida</taxon>
        <taxon>Adinetidae</taxon>
        <taxon>Adineta</taxon>
    </lineage>
</organism>